<sequence length="233" mass="24936">MIWVRPLLLFLAALGFAASPLVFPGFNGFAPDAFPVSQIDPPVQPAGYAFAIWGVIYLWLIAGTGFGLLRRSDDYDWMDHRDPLLISLAVGIFWLPVAQFSPIAATAMIWVMLVTALVALFRAGDMDRWWQIAPIALYAGWLTAASCVSVGLLLAGYGLLPETPAALLALALALTISVIAQYRLHRAPLYGITVIWALIAVIVANASPLNFAVAGLAAAGIFAILALRGTDTE</sequence>
<reference evidence="3" key="1">
    <citation type="submission" date="2017-09" db="EMBL/GenBank/DDBJ databases">
        <title>Yangia sp. SAOS 153D whole genome sequencing.</title>
        <authorList>
            <person name="Verma A."/>
            <person name="Krishnamurthi S."/>
        </authorList>
    </citation>
    <scope>NUCLEOTIDE SEQUENCE [LARGE SCALE GENOMIC DNA]</scope>
    <source>
        <strain evidence="3">SAOS 153D</strain>
    </source>
</reference>
<dbReference type="PANTHER" id="PTHR33802:SF1">
    <property type="entry name" value="XK-RELATED PROTEIN"/>
    <property type="match status" value="1"/>
</dbReference>
<comment type="caution">
    <text evidence="3">The sequence shown here is derived from an EMBL/GenBank/DDBJ whole genome shotgun (WGS) entry which is preliminary data.</text>
</comment>
<organism evidence="3">
    <name type="scientific">Alloyangia mangrovi</name>
    <dbReference type="NCBI Taxonomy" id="1779329"/>
    <lineage>
        <taxon>Bacteria</taxon>
        <taxon>Pseudomonadati</taxon>
        <taxon>Pseudomonadota</taxon>
        <taxon>Alphaproteobacteria</taxon>
        <taxon>Rhodobacterales</taxon>
        <taxon>Roseobacteraceae</taxon>
        <taxon>Alloyangia</taxon>
    </lineage>
</organism>
<feature type="transmembrane region" description="Helical" evidence="1">
    <location>
        <begin position="135"/>
        <end position="157"/>
    </location>
</feature>
<dbReference type="PANTHER" id="PTHR33802">
    <property type="entry name" value="SI:CH211-161H7.5-RELATED"/>
    <property type="match status" value="1"/>
</dbReference>
<dbReference type="EMBL" id="NTHN01000268">
    <property type="protein sequence ID" value="PBD18180.1"/>
    <property type="molecule type" value="Genomic_DNA"/>
</dbReference>
<name>A0A2A3JV10_9RHOB</name>
<dbReference type="RefSeq" id="WP_095883162.1">
    <property type="nucleotide sequence ID" value="NZ_NTHN02000076.1"/>
</dbReference>
<reference evidence="2" key="3">
    <citation type="submission" date="2024-05" db="EMBL/GenBank/DDBJ databases">
        <title>Yangia mangrovi SAOS 153D genome.</title>
        <authorList>
            <person name="Verma A."/>
            <person name="Pal Y."/>
            <person name="Sundharam S."/>
            <person name="Bisht B."/>
            <person name="Srinivasan K."/>
        </authorList>
    </citation>
    <scope>NUCLEOTIDE SEQUENCE</scope>
    <source>
        <strain evidence="2">SAOS 153D</strain>
    </source>
</reference>
<keyword evidence="1" id="KW-1133">Transmembrane helix</keyword>
<feature type="transmembrane region" description="Helical" evidence="1">
    <location>
        <begin position="187"/>
        <end position="203"/>
    </location>
</feature>
<feature type="transmembrane region" description="Helical" evidence="1">
    <location>
        <begin position="81"/>
        <end position="97"/>
    </location>
</feature>
<feature type="transmembrane region" description="Helical" evidence="1">
    <location>
        <begin position="103"/>
        <end position="123"/>
    </location>
</feature>
<reference evidence="4" key="2">
    <citation type="submission" date="2023-07" db="EMBL/GenBank/DDBJ databases">
        <title>Yangia mangrovi SAOS 153D genome.</title>
        <authorList>
            <person name="Verma A."/>
            <person name="Pal Y."/>
            <person name="Sundharam S."/>
            <person name="Bisht B."/>
            <person name="Srinivasan K."/>
        </authorList>
    </citation>
    <scope>NUCLEOTIDE SEQUENCE [LARGE SCALE GENOMIC DNA]</scope>
    <source>
        <strain evidence="4">SAOS 153D</strain>
    </source>
</reference>
<accession>A0A2A3JV10</accession>
<feature type="transmembrane region" description="Helical" evidence="1">
    <location>
        <begin position="209"/>
        <end position="227"/>
    </location>
</feature>
<proteinExistence type="predicted"/>
<evidence type="ECO:0000313" key="4">
    <source>
        <dbReference type="Proteomes" id="UP000217448"/>
    </source>
</evidence>
<dbReference type="AlphaFoldDB" id="A0A2A3JV10"/>
<evidence type="ECO:0000313" key="3">
    <source>
        <dbReference type="EMBL" id="PBD18180.1"/>
    </source>
</evidence>
<evidence type="ECO:0000313" key="2">
    <source>
        <dbReference type="EMBL" id="MCT4373234.1"/>
    </source>
</evidence>
<keyword evidence="1" id="KW-0472">Membrane</keyword>
<dbReference type="Proteomes" id="UP000217448">
    <property type="component" value="Unassembled WGS sequence"/>
</dbReference>
<gene>
    <name evidence="2" type="ORF">CLG85_024265</name>
    <name evidence="3" type="ORF">CLG85_16045</name>
</gene>
<feature type="transmembrane region" description="Helical" evidence="1">
    <location>
        <begin position="163"/>
        <end position="180"/>
    </location>
</feature>
<dbReference type="EMBL" id="NTHN02000076">
    <property type="protein sequence ID" value="MCT4373234.1"/>
    <property type="molecule type" value="Genomic_DNA"/>
</dbReference>
<evidence type="ECO:0000256" key="1">
    <source>
        <dbReference type="SAM" id="Phobius"/>
    </source>
</evidence>
<feature type="transmembrane region" description="Helical" evidence="1">
    <location>
        <begin position="48"/>
        <end position="69"/>
    </location>
</feature>
<protein>
    <submittedName>
        <fullName evidence="3">Uncharacterized protein</fullName>
    </submittedName>
</protein>
<keyword evidence="1" id="KW-0812">Transmembrane</keyword>
<dbReference type="OrthoDB" id="5189031at2"/>
<keyword evidence="4" id="KW-1185">Reference proteome</keyword>